<gene>
    <name evidence="1" type="ORF">EXN68_26170</name>
</gene>
<sequence>MADYRTETVVTPELPANGMTPLERLLLSHVFDEEEWSDGVFFSTWNSPSELISPMADELRTALEASRNVESRFTDHITGLLEQFDATDEIERGSNIEIDLTTQVGGWPKVLQDILRRSDAIEQIVVWAAFTCSKMRADGFGGSVMRITKAAIQYSSTTDMLERMWNEQPVQPTTESGGHETRGRLESIASNAGWDSFTLLLLISRWLDHNRQTVGLAVYLDGLASAEAE</sequence>
<comment type="caution">
    <text evidence="1">The sequence shown here is derived from an EMBL/GenBank/DDBJ whole genome shotgun (WGS) entry which is preliminary data.</text>
</comment>
<protein>
    <submittedName>
        <fullName evidence="1">Uncharacterized protein</fullName>
    </submittedName>
</protein>
<name>A0A546X3N1_RHIRH</name>
<reference evidence="1 2" key="1">
    <citation type="journal article" date="2019" name="Appl. Microbiol. Biotechnol.">
        <title>Differential efficiency of wild type rhizogenic strains for rol gene transformation of plants.</title>
        <authorList>
            <person name="Desmet S."/>
            <person name="De Keyser E."/>
            <person name="Van Vaerenbergh J."/>
            <person name="Baeyen S."/>
            <person name="Van Huylenbroeck J."/>
            <person name="Geelen D."/>
            <person name="Dhooghe E."/>
        </authorList>
    </citation>
    <scope>NUCLEOTIDE SEQUENCE [LARGE SCALE GENOMIC DNA]</scope>
    <source>
        <strain evidence="1 2">GBBC3284</strain>
    </source>
</reference>
<accession>A0A546X3N1</accession>
<dbReference type="EMBL" id="SGNY01000013">
    <property type="protein sequence ID" value="TRA95340.1"/>
    <property type="molecule type" value="Genomic_DNA"/>
</dbReference>
<evidence type="ECO:0000313" key="2">
    <source>
        <dbReference type="Proteomes" id="UP000315434"/>
    </source>
</evidence>
<proteinExistence type="predicted"/>
<dbReference type="OrthoDB" id="7472639at2"/>
<organism evidence="1 2">
    <name type="scientific">Rhizobium rhizogenes</name>
    <name type="common">Agrobacterium rhizogenes</name>
    <dbReference type="NCBI Taxonomy" id="359"/>
    <lineage>
        <taxon>Bacteria</taxon>
        <taxon>Pseudomonadati</taxon>
        <taxon>Pseudomonadota</taxon>
        <taxon>Alphaproteobacteria</taxon>
        <taxon>Hyphomicrobiales</taxon>
        <taxon>Rhizobiaceae</taxon>
        <taxon>Rhizobium/Agrobacterium group</taxon>
        <taxon>Rhizobium</taxon>
    </lineage>
</organism>
<dbReference type="RefSeq" id="WP_142843520.1">
    <property type="nucleotide sequence ID" value="NZ_SGNY01000013.1"/>
</dbReference>
<dbReference type="AlphaFoldDB" id="A0A546X3N1"/>
<evidence type="ECO:0000313" key="1">
    <source>
        <dbReference type="EMBL" id="TRA95340.1"/>
    </source>
</evidence>
<dbReference type="Proteomes" id="UP000315434">
    <property type="component" value="Unassembled WGS sequence"/>
</dbReference>